<dbReference type="PANTHER" id="PTHR12110">
    <property type="entry name" value="HYDROXYPYRUVATE ISOMERASE"/>
    <property type="match status" value="1"/>
</dbReference>
<keyword evidence="2" id="KW-0413">Isomerase</keyword>
<evidence type="ECO:0000313" key="3">
    <source>
        <dbReference type="Proteomes" id="UP000214746"/>
    </source>
</evidence>
<dbReference type="SUPFAM" id="SSF51658">
    <property type="entry name" value="Xylose isomerase-like"/>
    <property type="match status" value="1"/>
</dbReference>
<dbReference type="InterPro" id="IPR013022">
    <property type="entry name" value="Xyl_isomerase-like_TIM-brl"/>
</dbReference>
<dbReference type="EMBL" id="NHRJ02000010">
    <property type="protein sequence ID" value="PZE20017.1"/>
    <property type="molecule type" value="Genomic_DNA"/>
</dbReference>
<evidence type="ECO:0000259" key="1">
    <source>
        <dbReference type="Pfam" id="PF01261"/>
    </source>
</evidence>
<feature type="domain" description="Xylose isomerase-like TIM barrel" evidence="1">
    <location>
        <begin position="20"/>
        <end position="275"/>
    </location>
</feature>
<dbReference type="Proteomes" id="UP000214746">
    <property type="component" value="Unassembled WGS sequence"/>
</dbReference>
<name>A0A2W1N6J7_PAEXE</name>
<gene>
    <name evidence="2" type="ORF">CBW46_015150</name>
</gene>
<organism evidence="2 3">
    <name type="scientific">Paenibacillus xerothermodurans</name>
    <dbReference type="NCBI Taxonomy" id="1977292"/>
    <lineage>
        <taxon>Bacteria</taxon>
        <taxon>Bacillati</taxon>
        <taxon>Bacillota</taxon>
        <taxon>Bacilli</taxon>
        <taxon>Bacillales</taxon>
        <taxon>Paenibacillaceae</taxon>
        <taxon>Paenibacillus</taxon>
    </lineage>
</organism>
<protein>
    <submittedName>
        <fullName evidence="2">Sugar phosphate isomerase/epimerase</fullName>
    </submittedName>
</protein>
<accession>A0A2W1N6J7</accession>
<evidence type="ECO:0000313" key="2">
    <source>
        <dbReference type="EMBL" id="PZE20017.1"/>
    </source>
</evidence>
<dbReference type="OrthoDB" id="128241at2"/>
<dbReference type="InterPro" id="IPR036237">
    <property type="entry name" value="Xyl_isomerase-like_sf"/>
</dbReference>
<dbReference type="Gene3D" id="3.20.20.150">
    <property type="entry name" value="Divalent-metal-dependent TIM barrel enzymes"/>
    <property type="match status" value="1"/>
</dbReference>
<comment type="caution">
    <text evidence="2">The sequence shown here is derived from an EMBL/GenBank/DDBJ whole genome shotgun (WGS) entry which is preliminary data.</text>
</comment>
<proteinExistence type="predicted"/>
<sequence>MKLAYSTNGFTQRPLIQAIEEIAQLGYPAVEILADAPHAFPPSKDAPWVPDVIKVLDRLGMEVSNINGNTAIGFFREHTGQISFEPSLCNASQEVRARRLAYTKGCIDFAHTIGASNISITSGMCLPGNPPPSAWGHFLAALTEIMDYAEKKSINVGIECEPGLLVENGDELLEIIRAVGSTRLGANLDLGHAEVGREDIDALLRKLGPRIWNIHLEDIRDRKHYHLIPGEGTMNFAEIMDTLQDIGYERFITIELYTYAHNDVNAAKRSFAYLQPMLKEVMQSEIF</sequence>
<dbReference type="AlphaFoldDB" id="A0A2W1N6J7"/>
<keyword evidence="3" id="KW-1185">Reference proteome</keyword>
<dbReference type="InterPro" id="IPR050312">
    <property type="entry name" value="IolE/XylAMocC-like"/>
</dbReference>
<reference evidence="2" key="1">
    <citation type="submission" date="2018-06" db="EMBL/GenBank/DDBJ databases">
        <title>Paenibacillus xerothermodurans sp. nov. an extremely dry heat resistant spore forming bacterium isolated from the soil of Cape Canaveral, Florida.</title>
        <authorList>
            <person name="Seuylemezian A."/>
            <person name="Kaur N."/>
            <person name="Patil P."/>
            <person name="Patil P."/>
            <person name="Mayilraj S."/>
            <person name="Vaishampayan P."/>
        </authorList>
    </citation>
    <scope>NUCLEOTIDE SEQUENCE [LARGE SCALE GENOMIC DNA]</scope>
    <source>
        <strain evidence="2">ATCC 27380</strain>
    </source>
</reference>
<dbReference type="RefSeq" id="WP_089200838.1">
    <property type="nucleotide sequence ID" value="NZ_NHRJ02000010.1"/>
</dbReference>
<dbReference type="Pfam" id="PF01261">
    <property type="entry name" value="AP_endonuc_2"/>
    <property type="match status" value="1"/>
</dbReference>
<dbReference type="GO" id="GO:0016853">
    <property type="term" value="F:isomerase activity"/>
    <property type="evidence" value="ECO:0007669"/>
    <property type="project" value="UniProtKB-KW"/>
</dbReference>